<proteinExistence type="predicted"/>
<protein>
    <submittedName>
        <fullName evidence="2">Uncharacterized protein</fullName>
    </submittedName>
</protein>
<evidence type="ECO:0000313" key="3">
    <source>
        <dbReference type="Proteomes" id="UP001165060"/>
    </source>
</evidence>
<gene>
    <name evidence="2" type="ORF">TeGR_g5990</name>
</gene>
<organism evidence="2 3">
    <name type="scientific">Tetraparma gracilis</name>
    <dbReference type="NCBI Taxonomy" id="2962635"/>
    <lineage>
        <taxon>Eukaryota</taxon>
        <taxon>Sar</taxon>
        <taxon>Stramenopiles</taxon>
        <taxon>Ochrophyta</taxon>
        <taxon>Bolidophyceae</taxon>
        <taxon>Parmales</taxon>
        <taxon>Triparmaceae</taxon>
        <taxon>Tetraparma</taxon>
    </lineage>
</organism>
<comment type="caution">
    <text evidence="2">The sequence shown here is derived from an EMBL/GenBank/DDBJ whole genome shotgun (WGS) entry which is preliminary data.</text>
</comment>
<name>A0ABQ6MDB5_9STRA</name>
<evidence type="ECO:0000313" key="2">
    <source>
        <dbReference type="EMBL" id="GMI23985.1"/>
    </source>
</evidence>
<feature type="region of interest" description="Disordered" evidence="1">
    <location>
        <begin position="33"/>
        <end position="61"/>
    </location>
</feature>
<sequence length="61" mass="6518">YDEMYKGEPGDDGEEPGVIATVQVLYAIGWKEHETQQKPDSRGAAGGNKIGGEVPKVEKTG</sequence>
<reference evidence="2 3" key="1">
    <citation type="journal article" date="2023" name="Commun. Biol.">
        <title>Genome analysis of Parmales, the sister group of diatoms, reveals the evolutionary specialization of diatoms from phago-mixotrophs to photoautotrophs.</title>
        <authorList>
            <person name="Ban H."/>
            <person name="Sato S."/>
            <person name="Yoshikawa S."/>
            <person name="Yamada K."/>
            <person name="Nakamura Y."/>
            <person name="Ichinomiya M."/>
            <person name="Sato N."/>
            <person name="Blanc-Mathieu R."/>
            <person name="Endo H."/>
            <person name="Kuwata A."/>
            <person name="Ogata H."/>
        </authorList>
    </citation>
    <scope>NUCLEOTIDE SEQUENCE [LARGE SCALE GENOMIC DNA]</scope>
</reference>
<evidence type="ECO:0000256" key="1">
    <source>
        <dbReference type="SAM" id="MobiDB-lite"/>
    </source>
</evidence>
<dbReference type="EMBL" id="BRYB01003994">
    <property type="protein sequence ID" value="GMI23985.1"/>
    <property type="molecule type" value="Genomic_DNA"/>
</dbReference>
<keyword evidence="3" id="KW-1185">Reference proteome</keyword>
<accession>A0ABQ6MDB5</accession>
<feature type="non-terminal residue" evidence="2">
    <location>
        <position position="1"/>
    </location>
</feature>
<dbReference type="Proteomes" id="UP001165060">
    <property type="component" value="Unassembled WGS sequence"/>
</dbReference>